<gene>
    <name evidence="1" type="ORF">AVEN_246257_1</name>
</gene>
<dbReference type="AlphaFoldDB" id="A0A4Y2LAN1"/>
<accession>A0A4Y2LAN1</accession>
<protein>
    <submittedName>
        <fullName evidence="1">Uncharacterized protein</fullName>
    </submittedName>
</protein>
<sequence>MVLVPAGGNGHACLNIYFIRFWNLICGIYENALVSAIDSGPPSVTKFDFLNVLNKVLPSKGKMALAPENLTQPTSQSPNSLFVGQGFLLGCALRGTSSSGVTGITTPRYPSVCSPFEF</sequence>
<evidence type="ECO:0000313" key="2">
    <source>
        <dbReference type="Proteomes" id="UP000499080"/>
    </source>
</evidence>
<name>A0A4Y2LAN1_ARAVE</name>
<proteinExistence type="predicted"/>
<keyword evidence="2" id="KW-1185">Reference proteome</keyword>
<organism evidence="1 2">
    <name type="scientific">Araneus ventricosus</name>
    <name type="common">Orbweaver spider</name>
    <name type="synonym">Epeira ventricosa</name>
    <dbReference type="NCBI Taxonomy" id="182803"/>
    <lineage>
        <taxon>Eukaryota</taxon>
        <taxon>Metazoa</taxon>
        <taxon>Ecdysozoa</taxon>
        <taxon>Arthropoda</taxon>
        <taxon>Chelicerata</taxon>
        <taxon>Arachnida</taxon>
        <taxon>Araneae</taxon>
        <taxon>Araneomorphae</taxon>
        <taxon>Entelegynae</taxon>
        <taxon>Araneoidea</taxon>
        <taxon>Araneidae</taxon>
        <taxon>Araneus</taxon>
    </lineage>
</organism>
<evidence type="ECO:0000313" key="1">
    <source>
        <dbReference type="EMBL" id="GBN11562.1"/>
    </source>
</evidence>
<dbReference type="EMBL" id="BGPR01005589">
    <property type="protein sequence ID" value="GBN11562.1"/>
    <property type="molecule type" value="Genomic_DNA"/>
</dbReference>
<comment type="caution">
    <text evidence="1">The sequence shown here is derived from an EMBL/GenBank/DDBJ whole genome shotgun (WGS) entry which is preliminary data.</text>
</comment>
<reference evidence="1 2" key="1">
    <citation type="journal article" date="2019" name="Sci. Rep.">
        <title>Orb-weaving spider Araneus ventricosus genome elucidates the spidroin gene catalogue.</title>
        <authorList>
            <person name="Kono N."/>
            <person name="Nakamura H."/>
            <person name="Ohtoshi R."/>
            <person name="Moran D.A.P."/>
            <person name="Shinohara A."/>
            <person name="Yoshida Y."/>
            <person name="Fujiwara M."/>
            <person name="Mori M."/>
            <person name="Tomita M."/>
            <person name="Arakawa K."/>
        </authorList>
    </citation>
    <scope>NUCLEOTIDE SEQUENCE [LARGE SCALE GENOMIC DNA]</scope>
</reference>
<dbReference type="Proteomes" id="UP000499080">
    <property type="component" value="Unassembled WGS sequence"/>
</dbReference>